<comment type="subcellular location">
    <subcellularLocation>
        <location evidence="1">Membrane</location>
        <topology evidence="1">Multi-pass membrane protein</topology>
    </subcellularLocation>
</comment>
<feature type="transmembrane region" description="Helical" evidence="6">
    <location>
        <begin position="161"/>
        <end position="185"/>
    </location>
</feature>
<keyword evidence="3 6" id="KW-0812">Transmembrane</keyword>
<evidence type="ECO:0000313" key="7">
    <source>
        <dbReference type="EMBL" id="KDN37416.1"/>
    </source>
</evidence>
<dbReference type="AlphaFoldDB" id="A0A066V7J0"/>
<feature type="transmembrane region" description="Helical" evidence="6">
    <location>
        <begin position="98"/>
        <end position="119"/>
    </location>
</feature>
<evidence type="ECO:0000256" key="5">
    <source>
        <dbReference type="ARBA" id="ARBA00023136"/>
    </source>
</evidence>
<dbReference type="GO" id="GO:0030134">
    <property type="term" value="C:COPII-coated ER to Golgi transport vesicle"/>
    <property type="evidence" value="ECO:0007669"/>
    <property type="project" value="TreeGrafter"/>
</dbReference>
<dbReference type="GO" id="GO:0097020">
    <property type="term" value="F:COPII receptor activity"/>
    <property type="evidence" value="ECO:0007669"/>
    <property type="project" value="InterPro"/>
</dbReference>
<dbReference type="HOGENOM" id="CLU_1332798_0_0_1"/>
<evidence type="ECO:0000256" key="2">
    <source>
        <dbReference type="ARBA" id="ARBA00008096"/>
    </source>
</evidence>
<keyword evidence="5 6" id="KW-0472">Membrane</keyword>
<organism evidence="7 8">
    <name type="scientific">Tilletiaria anomala (strain ATCC 24038 / CBS 436.72 / UBC 951)</name>
    <dbReference type="NCBI Taxonomy" id="1037660"/>
    <lineage>
        <taxon>Eukaryota</taxon>
        <taxon>Fungi</taxon>
        <taxon>Dikarya</taxon>
        <taxon>Basidiomycota</taxon>
        <taxon>Ustilaginomycotina</taxon>
        <taxon>Exobasidiomycetes</taxon>
        <taxon>Georgefischeriales</taxon>
        <taxon>Tilletiariaceae</taxon>
        <taxon>Tilletiaria</taxon>
    </lineage>
</organism>
<proteinExistence type="inferred from homology"/>
<evidence type="ECO:0000256" key="1">
    <source>
        <dbReference type="ARBA" id="ARBA00004141"/>
    </source>
</evidence>
<dbReference type="OrthoDB" id="2556521at2759"/>
<dbReference type="GeneID" id="25266929"/>
<keyword evidence="8" id="KW-1185">Reference proteome</keyword>
<dbReference type="GO" id="GO:0005789">
    <property type="term" value="C:endoplasmic reticulum membrane"/>
    <property type="evidence" value="ECO:0007669"/>
    <property type="project" value="TreeGrafter"/>
</dbReference>
<dbReference type="GO" id="GO:0006888">
    <property type="term" value="P:endoplasmic reticulum to Golgi vesicle-mediated transport"/>
    <property type="evidence" value="ECO:0007669"/>
    <property type="project" value="InterPro"/>
</dbReference>
<dbReference type="PANTHER" id="PTHR13144:SF0">
    <property type="entry name" value="PROTEIN TEX261"/>
    <property type="match status" value="1"/>
</dbReference>
<dbReference type="EMBL" id="JMSN01000139">
    <property type="protein sequence ID" value="KDN37416.1"/>
    <property type="molecule type" value="Genomic_DNA"/>
</dbReference>
<evidence type="ECO:0000256" key="4">
    <source>
        <dbReference type="ARBA" id="ARBA00022989"/>
    </source>
</evidence>
<dbReference type="PANTHER" id="PTHR13144">
    <property type="entry name" value="TEX261 PROTEIN"/>
    <property type="match status" value="1"/>
</dbReference>
<sequence>ILAALGLIKVCDFIENHTRSAKRLFQRIASASIAFLLLTWLVDSLPSGMVGLCILSQLAHLSILRSSPSWPFQHGAVGNTSARAATARGFFSCGWLRLWLAFSLSFIAHFCTAHSFSALKQEWVDYHRPLNAHNRLPGGRLDWDFDPSRRPRTEEKTASEVVTFFALGVWCTPLLIFLGTCTAQLELPLGNRHGRSAYDAIGR</sequence>
<evidence type="ECO:0000313" key="8">
    <source>
        <dbReference type="Proteomes" id="UP000027361"/>
    </source>
</evidence>
<dbReference type="InParanoid" id="A0A066V7J0"/>
<evidence type="ECO:0000256" key="3">
    <source>
        <dbReference type="ARBA" id="ARBA00022692"/>
    </source>
</evidence>
<dbReference type="Proteomes" id="UP000027361">
    <property type="component" value="Unassembled WGS sequence"/>
</dbReference>
<feature type="transmembrane region" description="Helical" evidence="6">
    <location>
        <begin position="24"/>
        <end position="42"/>
    </location>
</feature>
<protein>
    <submittedName>
        <fullName evidence="7">Uncharacterized protein</fullName>
    </submittedName>
</protein>
<dbReference type="STRING" id="1037660.A0A066V7J0"/>
<dbReference type="GO" id="GO:0000139">
    <property type="term" value="C:Golgi membrane"/>
    <property type="evidence" value="ECO:0007669"/>
    <property type="project" value="TreeGrafter"/>
</dbReference>
<keyword evidence="4 6" id="KW-1133">Transmembrane helix</keyword>
<comment type="caution">
    <text evidence="7">The sequence shown here is derived from an EMBL/GenBank/DDBJ whole genome shotgun (WGS) entry which is preliminary data.</text>
</comment>
<evidence type="ECO:0000256" key="6">
    <source>
        <dbReference type="SAM" id="Phobius"/>
    </source>
</evidence>
<name>A0A066V7J0_TILAU</name>
<comment type="similarity">
    <text evidence="2">Belongs to the SVP26 family.</text>
</comment>
<feature type="non-terminal residue" evidence="7">
    <location>
        <position position="1"/>
    </location>
</feature>
<gene>
    <name evidence="7" type="ORF">K437DRAFT_281779</name>
</gene>
<dbReference type="InterPro" id="IPR007277">
    <property type="entry name" value="Svp26/Tex261"/>
</dbReference>
<reference evidence="7 8" key="1">
    <citation type="submission" date="2014-05" db="EMBL/GenBank/DDBJ databases">
        <title>Draft genome sequence of a rare smut relative, Tilletiaria anomala UBC 951.</title>
        <authorList>
            <consortium name="DOE Joint Genome Institute"/>
            <person name="Toome M."/>
            <person name="Kuo A."/>
            <person name="Henrissat B."/>
            <person name="Lipzen A."/>
            <person name="Tritt A."/>
            <person name="Yoshinaga Y."/>
            <person name="Zane M."/>
            <person name="Barry K."/>
            <person name="Grigoriev I.V."/>
            <person name="Spatafora J.W."/>
            <person name="Aimea M.C."/>
        </authorList>
    </citation>
    <scope>NUCLEOTIDE SEQUENCE [LARGE SCALE GENOMIC DNA]</scope>
    <source>
        <strain evidence="7 8">UBC 951</strain>
    </source>
</reference>
<dbReference type="RefSeq" id="XP_013240375.1">
    <property type="nucleotide sequence ID" value="XM_013384921.1"/>
</dbReference>
<dbReference type="Pfam" id="PF04148">
    <property type="entry name" value="Erv26"/>
    <property type="match status" value="1"/>
</dbReference>
<accession>A0A066V7J0</accession>